<evidence type="ECO:0000313" key="2">
    <source>
        <dbReference type="EMBL" id="KAF5267161.1"/>
    </source>
</evidence>
<accession>A0A8H5AL17</accession>
<dbReference type="Proteomes" id="UP000558688">
    <property type="component" value="Unassembled WGS sequence"/>
</dbReference>
<gene>
    <name evidence="2" type="ORF">FOXYS1_1971</name>
</gene>
<feature type="compositionally biased region" description="Polar residues" evidence="1">
    <location>
        <begin position="208"/>
        <end position="226"/>
    </location>
</feature>
<comment type="caution">
    <text evidence="2">The sequence shown here is derived from an EMBL/GenBank/DDBJ whole genome shotgun (WGS) entry which is preliminary data.</text>
</comment>
<protein>
    <submittedName>
        <fullName evidence="2">Uncharacterized protein</fullName>
    </submittedName>
</protein>
<proteinExistence type="predicted"/>
<sequence length="242" mass="27560">MMFRPKDPFEGQEKIDARPIKTNEGTNVLSSQCVKFAKDRSDDFTNYLLCVWERDGTVILKNEELLKGLQNVKNKDGTDEGDMRCVFIKGLPSTSYETPFPPFYIHKRRNHGLNIYISKRSAEVTTSVELPRSLAAWLMGDPKHPDAKQADPKLMYRVGTILRVRYHKISAIKDILDGEGFVDVDTLQCSIYHPQSQKQKSPRLFSAQPPSLVSSRSTLDSNRTSTPAQVYDLSERVWSLSF</sequence>
<feature type="region of interest" description="Disordered" evidence="1">
    <location>
        <begin position="198"/>
        <end position="226"/>
    </location>
</feature>
<evidence type="ECO:0000256" key="1">
    <source>
        <dbReference type="SAM" id="MobiDB-lite"/>
    </source>
</evidence>
<dbReference type="EMBL" id="JAAFOW010000295">
    <property type="protein sequence ID" value="KAF5267161.1"/>
    <property type="molecule type" value="Genomic_DNA"/>
</dbReference>
<reference evidence="2" key="1">
    <citation type="submission" date="2020-02" db="EMBL/GenBank/DDBJ databases">
        <title>Identification and distribution of gene clusters putatively required for synthesis of sphingolipid metabolism inhibitors in phylogenetically diverse species of the filamentous fungus Fusarium.</title>
        <authorList>
            <person name="Kim H.-S."/>
            <person name="Busman M."/>
            <person name="Brown D.W."/>
            <person name="Divon H."/>
            <person name="Uhlig S."/>
            <person name="Proctor R.H."/>
        </authorList>
    </citation>
    <scope>NUCLEOTIDE SEQUENCE [LARGE SCALE GENOMIC DNA]</scope>
    <source>
        <strain evidence="2">NRRL 39464</strain>
    </source>
</reference>
<dbReference type="AlphaFoldDB" id="A0A8H5AL17"/>
<name>A0A8H5AL17_FUSOX</name>
<evidence type="ECO:0000313" key="3">
    <source>
        <dbReference type="Proteomes" id="UP000558688"/>
    </source>
</evidence>
<organism evidence="2 3">
    <name type="scientific">Fusarium oxysporum</name>
    <name type="common">Fusarium vascular wilt</name>
    <dbReference type="NCBI Taxonomy" id="5507"/>
    <lineage>
        <taxon>Eukaryota</taxon>
        <taxon>Fungi</taxon>
        <taxon>Dikarya</taxon>
        <taxon>Ascomycota</taxon>
        <taxon>Pezizomycotina</taxon>
        <taxon>Sordariomycetes</taxon>
        <taxon>Hypocreomycetidae</taxon>
        <taxon>Hypocreales</taxon>
        <taxon>Nectriaceae</taxon>
        <taxon>Fusarium</taxon>
        <taxon>Fusarium oxysporum species complex</taxon>
    </lineage>
</organism>